<name>A0A7S3ZTI1_9STRA</name>
<evidence type="ECO:0000313" key="1">
    <source>
        <dbReference type="EMBL" id="CAE0693483.1"/>
    </source>
</evidence>
<reference evidence="1" key="1">
    <citation type="submission" date="2021-01" db="EMBL/GenBank/DDBJ databases">
        <authorList>
            <person name="Corre E."/>
            <person name="Pelletier E."/>
            <person name="Niang G."/>
            <person name="Scheremetjew M."/>
            <person name="Finn R."/>
            <person name="Kale V."/>
            <person name="Holt S."/>
            <person name="Cochrane G."/>
            <person name="Meng A."/>
            <person name="Brown T."/>
            <person name="Cohen L."/>
        </authorList>
    </citation>
    <scope>NUCLEOTIDE SEQUENCE</scope>
    <source>
        <strain evidence="1">CCMP1756</strain>
    </source>
</reference>
<dbReference type="InterPro" id="IPR029055">
    <property type="entry name" value="Ntn_hydrolases_N"/>
</dbReference>
<dbReference type="Gene3D" id="3.60.20.10">
    <property type="entry name" value="Glutamine Phosphoribosylpyrophosphate, subunit 1, domain 1"/>
    <property type="match status" value="1"/>
</dbReference>
<gene>
    <name evidence="1" type="ORF">PCAL00307_LOCUS8919</name>
</gene>
<organism evidence="1">
    <name type="scientific">Pelagomonas calceolata</name>
    <dbReference type="NCBI Taxonomy" id="35677"/>
    <lineage>
        <taxon>Eukaryota</taxon>
        <taxon>Sar</taxon>
        <taxon>Stramenopiles</taxon>
        <taxon>Ochrophyta</taxon>
        <taxon>Pelagophyceae</taxon>
        <taxon>Pelagomonadales</taxon>
        <taxon>Pelagomonadaceae</taxon>
        <taxon>Pelagomonas</taxon>
    </lineage>
</organism>
<accession>A0A7S3ZTI1</accession>
<sequence length="177" mass="19443">MAWRSTRTIQHERFHTGSDVCPDMPPSSLNFAVSDGTSLVVIRFRSSMSEDPPTLYYRIVPEGVIVASEPSSSDAETLREWTLLGKNRMLSYSPSTGVHVECVCPHSCDDDVSAAAHFSGRSEADAVVGKGLVWYAAATVLAFLLGRRWPARSLSEELALSVVTVLLAWWCLTTPPW</sequence>
<protein>
    <submittedName>
        <fullName evidence="1">Uncharacterized protein</fullName>
    </submittedName>
</protein>
<proteinExistence type="predicted"/>
<dbReference type="AlphaFoldDB" id="A0A7S3ZTI1"/>
<dbReference type="EMBL" id="HBIW01010459">
    <property type="protein sequence ID" value="CAE0693483.1"/>
    <property type="molecule type" value="Transcribed_RNA"/>
</dbReference>